<evidence type="ECO:0000313" key="6">
    <source>
        <dbReference type="Proteomes" id="UP000238308"/>
    </source>
</evidence>
<keyword evidence="2 5" id="KW-0808">Transferase</keyword>
<comment type="caution">
    <text evidence="5">The sequence shown here is derived from an EMBL/GenBank/DDBJ whole genome shotgun (WGS) entry which is preliminary data.</text>
</comment>
<evidence type="ECO:0000256" key="1">
    <source>
        <dbReference type="ARBA" id="ARBA00022676"/>
    </source>
</evidence>
<evidence type="ECO:0000313" key="5">
    <source>
        <dbReference type="EMBL" id="PRY97978.1"/>
    </source>
</evidence>
<dbReference type="InterPro" id="IPR001296">
    <property type="entry name" value="Glyco_trans_1"/>
</dbReference>
<dbReference type="PANTHER" id="PTHR12526:SF510">
    <property type="entry name" value="D-INOSITOL 3-PHOSPHATE GLYCOSYLTRANSFERASE"/>
    <property type="match status" value="1"/>
</dbReference>
<feature type="domain" description="Glycosyl transferase family 1" evidence="3">
    <location>
        <begin position="182"/>
        <end position="336"/>
    </location>
</feature>
<dbReference type="Pfam" id="PF00534">
    <property type="entry name" value="Glycos_transf_1"/>
    <property type="match status" value="1"/>
</dbReference>
<evidence type="ECO:0000259" key="4">
    <source>
        <dbReference type="Pfam" id="PF13579"/>
    </source>
</evidence>
<keyword evidence="6" id="KW-1185">Reference proteome</keyword>
<keyword evidence="1" id="KW-0328">Glycosyltransferase</keyword>
<dbReference type="Pfam" id="PF13579">
    <property type="entry name" value="Glyco_trans_4_4"/>
    <property type="match status" value="1"/>
</dbReference>
<gene>
    <name evidence="5" type="ORF">BCM14_1693</name>
</gene>
<dbReference type="SUPFAM" id="SSF53756">
    <property type="entry name" value="UDP-Glycosyltransferase/glycogen phosphorylase"/>
    <property type="match status" value="1"/>
</dbReference>
<accession>A0A2T0XGA0</accession>
<dbReference type="InterPro" id="IPR028098">
    <property type="entry name" value="Glyco_trans_4-like_N"/>
</dbReference>
<protein>
    <submittedName>
        <fullName evidence="5">Glycosyltransferase involved in cell wall biosynthesis</fullName>
    </submittedName>
</protein>
<dbReference type="Proteomes" id="UP000238308">
    <property type="component" value="Unassembled WGS sequence"/>
</dbReference>
<dbReference type="PANTHER" id="PTHR12526">
    <property type="entry name" value="GLYCOSYLTRANSFERASE"/>
    <property type="match status" value="1"/>
</dbReference>
<dbReference type="AlphaFoldDB" id="A0A2T0XGA0"/>
<feature type="domain" description="Glycosyltransferase subfamily 4-like N-terminal" evidence="4">
    <location>
        <begin position="4"/>
        <end position="161"/>
    </location>
</feature>
<sequence>MHAGGAERVASTLVNAWAARGDEVTLLITYSGRGECVYPLDERVRVVWLADHLARNHSILAPLSRLITLRRIIKKSGANLAISFLTNVNVASIVATRGLNLPLIVCERTNPSIVNNVGWLLTKLRQLTYRFATRVNVQAVPTVFGLRSMVPAMRCVDVIPNPLPAELINHSTFADVVASELKIKQVVAMGRLSADKQFDVLIEVFSRVAQAYPDWQLTIWGDGPERLALEAQVLQLGLQARVKLPGRTKQAWQSLASGQIFGMTSRVEGFPNVLLEAMALGLPCITYDCPSGPAELTESGISGYLIGMNDKEGFVQALKQLMDDAQSRSELGQRGAESVKRRYAIAKVIDDWDAVFDRIQRDDSSEYRS</sequence>
<name>A0A2T0XGA0_9BURK</name>
<reference evidence="5 6" key="1">
    <citation type="submission" date="2018-03" db="EMBL/GenBank/DDBJ databases">
        <title>Genomic Encyclopedia of Type Strains, Phase III (KMG-III): the genomes of soil and plant-associated and newly described type strains.</title>
        <authorList>
            <person name="Whitman W."/>
        </authorList>
    </citation>
    <scope>NUCLEOTIDE SEQUENCE [LARGE SCALE GENOMIC DNA]</scope>
    <source>
        <strain evidence="5 6">MWH-P2sevCIIIb</strain>
    </source>
</reference>
<dbReference type="CDD" id="cd03820">
    <property type="entry name" value="GT4_AmsD-like"/>
    <property type="match status" value="1"/>
</dbReference>
<dbReference type="GO" id="GO:0016757">
    <property type="term" value="F:glycosyltransferase activity"/>
    <property type="evidence" value="ECO:0007669"/>
    <property type="project" value="UniProtKB-KW"/>
</dbReference>
<evidence type="ECO:0000256" key="2">
    <source>
        <dbReference type="ARBA" id="ARBA00022679"/>
    </source>
</evidence>
<dbReference type="EMBL" id="PVTV01000013">
    <property type="protein sequence ID" value="PRY97978.1"/>
    <property type="molecule type" value="Genomic_DNA"/>
</dbReference>
<dbReference type="Gene3D" id="3.40.50.2000">
    <property type="entry name" value="Glycogen Phosphorylase B"/>
    <property type="match status" value="2"/>
</dbReference>
<evidence type="ECO:0000259" key="3">
    <source>
        <dbReference type="Pfam" id="PF00534"/>
    </source>
</evidence>
<organism evidence="5 6">
    <name type="scientific">Jezberella montanilacus</name>
    <dbReference type="NCBI Taxonomy" id="323426"/>
    <lineage>
        <taxon>Bacteria</taxon>
        <taxon>Pseudomonadati</taxon>
        <taxon>Pseudomonadota</taxon>
        <taxon>Betaproteobacteria</taxon>
        <taxon>Burkholderiales</taxon>
        <taxon>Alcaligenaceae</taxon>
        <taxon>Jezberella</taxon>
    </lineage>
</organism>
<proteinExistence type="predicted"/>